<dbReference type="EMBL" id="JBHLYW010000003">
    <property type="protein sequence ID" value="MFC0075951.1"/>
    <property type="molecule type" value="Genomic_DNA"/>
</dbReference>
<comment type="subcellular location">
    <subcellularLocation>
        <location evidence="1">Membrane</location>
        <topology evidence="1">Multi-pass membrane protein</topology>
    </subcellularLocation>
</comment>
<keyword evidence="3 7" id="KW-0808">Transferase</keyword>
<dbReference type="Pfam" id="PF01148">
    <property type="entry name" value="CTP_transf_1"/>
    <property type="match status" value="1"/>
</dbReference>
<feature type="transmembrane region" description="Helical" evidence="8">
    <location>
        <begin position="213"/>
        <end position="234"/>
    </location>
</feature>
<proteinExistence type="inferred from homology"/>
<evidence type="ECO:0000256" key="5">
    <source>
        <dbReference type="ARBA" id="ARBA00022989"/>
    </source>
</evidence>
<keyword evidence="4 7" id="KW-0812">Transmembrane</keyword>
<dbReference type="PROSITE" id="PS01315">
    <property type="entry name" value="CDS"/>
    <property type="match status" value="1"/>
</dbReference>
<protein>
    <recommendedName>
        <fullName evidence="7">Phosphatidate cytidylyltransferase</fullName>
        <ecNumber evidence="7">2.7.7.41</ecNumber>
    </recommendedName>
</protein>
<feature type="transmembrane region" description="Helical" evidence="8">
    <location>
        <begin position="59"/>
        <end position="78"/>
    </location>
</feature>
<comment type="caution">
    <text evidence="9">The sequence shown here is derived from an EMBL/GenBank/DDBJ whole genome shotgun (WGS) entry which is preliminary data.</text>
</comment>
<evidence type="ECO:0000256" key="4">
    <source>
        <dbReference type="ARBA" id="ARBA00022692"/>
    </source>
</evidence>
<evidence type="ECO:0000256" key="1">
    <source>
        <dbReference type="ARBA" id="ARBA00004141"/>
    </source>
</evidence>
<organism evidence="9 10">
    <name type="scientific">Flavobacterium procerum</name>
    <dbReference type="NCBI Taxonomy" id="1455569"/>
    <lineage>
        <taxon>Bacteria</taxon>
        <taxon>Pseudomonadati</taxon>
        <taxon>Bacteroidota</taxon>
        <taxon>Flavobacteriia</taxon>
        <taxon>Flavobacteriales</taxon>
        <taxon>Flavobacteriaceae</taxon>
        <taxon>Flavobacterium</taxon>
    </lineage>
</organism>
<name>A0ABV6BKI3_9FLAO</name>
<evidence type="ECO:0000256" key="6">
    <source>
        <dbReference type="ARBA" id="ARBA00023136"/>
    </source>
</evidence>
<comment type="catalytic activity">
    <reaction evidence="7">
        <text>a 1,2-diacyl-sn-glycero-3-phosphate + CTP + H(+) = a CDP-1,2-diacyl-sn-glycerol + diphosphate</text>
        <dbReference type="Rhea" id="RHEA:16229"/>
        <dbReference type="ChEBI" id="CHEBI:15378"/>
        <dbReference type="ChEBI" id="CHEBI:33019"/>
        <dbReference type="ChEBI" id="CHEBI:37563"/>
        <dbReference type="ChEBI" id="CHEBI:58332"/>
        <dbReference type="ChEBI" id="CHEBI:58608"/>
        <dbReference type="EC" id="2.7.7.41"/>
    </reaction>
</comment>
<feature type="transmembrane region" description="Helical" evidence="8">
    <location>
        <begin position="188"/>
        <end position="207"/>
    </location>
</feature>
<evidence type="ECO:0000313" key="10">
    <source>
        <dbReference type="Proteomes" id="UP001589734"/>
    </source>
</evidence>
<evidence type="ECO:0000313" key="9">
    <source>
        <dbReference type="EMBL" id="MFC0075951.1"/>
    </source>
</evidence>
<feature type="transmembrane region" description="Helical" evidence="8">
    <location>
        <begin position="84"/>
        <end position="104"/>
    </location>
</feature>
<dbReference type="GO" id="GO:0004605">
    <property type="term" value="F:phosphatidate cytidylyltransferase activity"/>
    <property type="evidence" value="ECO:0007669"/>
    <property type="project" value="UniProtKB-EC"/>
</dbReference>
<evidence type="ECO:0000256" key="8">
    <source>
        <dbReference type="SAM" id="Phobius"/>
    </source>
</evidence>
<evidence type="ECO:0000256" key="3">
    <source>
        <dbReference type="ARBA" id="ARBA00022679"/>
    </source>
</evidence>
<accession>A0ABV6BKI3</accession>
<keyword evidence="10" id="KW-1185">Reference proteome</keyword>
<comment type="similarity">
    <text evidence="2 7">Belongs to the CDS family.</text>
</comment>
<dbReference type="PANTHER" id="PTHR43535:SF1">
    <property type="entry name" value="PHOSPHATIDATE CYTIDYLYLTRANSFERASE"/>
    <property type="match status" value="1"/>
</dbReference>
<evidence type="ECO:0000256" key="7">
    <source>
        <dbReference type="RuleBase" id="RU003938"/>
    </source>
</evidence>
<dbReference type="Proteomes" id="UP001589734">
    <property type="component" value="Unassembled WGS sequence"/>
</dbReference>
<keyword evidence="5 8" id="KW-1133">Transmembrane helix</keyword>
<feature type="transmembrane region" description="Helical" evidence="8">
    <location>
        <begin position="147"/>
        <end position="167"/>
    </location>
</feature>
<gene>
    <name evidence="9" type="ORF">ACFFLS_02780</name>
</gene>
<comment type="pathway">
    <text evidence="7">Phospholipid metabolism; CDP-diacylglycerol biosynthesis; CDP-diacylglycerol from sn-glycerol 3-phosphate: step 3/3.</text>
</comment>
<evidence type="ECO:0000256" key="2">
    <source>
        <dbReference type="ARBA" id="ARBA00010185"/>
    </source>
</evidence>
<dbReference type="InterPro" id="IPR000374">
    <property type="entry name" value="PC_trans"/>
</dbReference>
<dbReference type="RefSeq" id="WP_379683321.1">
    <property type="nucleotide sequence ID" value="NZ_JBHLYW010000003.1"/>
</dbReference>
<keyword evidence="6 8" id="KW-0472">Membrane</keyword>
<feature type="transmembrane region" description="Helical" evidence="8">
    <location>
        <begin position="116"/>
        <end position="135"/>
    </location>
</feature>
<dbReference type="EC" id="2.7.7.41" evidence="7"/>
<keyword evidence="7 9" id="KW-0548">Nucleotidyltransferase</keyword>
<dbReference type="PANTHER" id="PTHR43535">
    <property type="entry name" value="PHOSPHATIDATE CYTIDYLYLTRANSFERASE"/>
    <property type="match status" value="1"/>
</dbReference>
<sequence length="279" mass="31780">MNQENLNTSKYADVPIRIRSWAVIIVIFFAAVLHPVLMALFVCFLSFCGIKEFLSMFNVYSKKTAFLLFLFLIPEYFILFKKNYFDFILFNSLFPILFGAYHVFIKNKISKKKGLLVIAGLFLCTFSIGHLIFIYNFNFPFSNLIGIHLLLLLVVPTELNDVFQYLTGKAFGKRKISPVISPNKTLEGFLGGLILTTLLVNLLGLFLLPDENFVLYTILGILIAILGFLGDLFMSFVKRTAVVKDTGNLIPGHGGLLDRIDSLMFITPIYFWLILYCFL</sequence>
<reference evidence="9 10" key="1">
    <citation type="submission" date="2024-09" db="EMBL/GenBank/DDBJ databases">
        <authorList>
            <person name="Sun Q."/>
            <person name="Mori K."/>
        </authorList>
    </citation>
    <scope>NUCLEOTIDE SEQUENCE [LARGE SCALE GENOMIC DNA]</scope>
    <source>
        <strain evidence="9 10">CGMCC 1.12926</strain>
    </source>
</reference>
<feature type="transmembrane region" description="Helical" evidence="8">
    <location>
        <begin position="20"/>
        <end position="47"/>
    </location>
</feature>